<sequence>MGQRRVHRRRGDAPLPGVLVEPRRHRHRRLPGGQLPRQPLVHRRPRQPGSSGHRDPLPGSRFEQCQGHPARPRVERWQHRGDLGPRHLSVPRRCALGRQRATAAHRAVARPAFADGARGRPAPRRHQPGRRRRRCGVGGTGARHTGRAGRRATDHGRRPRWGTAPDGGRHTCHTGRPAGAGSDRLARRHCVLHRQPDRRRHGAARVALVRRWHLLSTH</sequence>
<accession>A0A6J7ASD1</accession>
<feature type="region of interest" description="Disordered" evidence="1">
    <location>
        <begin position="1"/>
        <end position="84"/>
    </location>
</feature>
<dbReference type="EMBL" id="CAFAAV010000346">
    <property type="protein sequence ID" value="CAB4835902.1"/>
    <property type="molecule type" value="Genomic_DNA"/>
</dbReference>
<evidence type="ECO:0000256" key="1">
    <source>
        <dbReference type="SAM" id="MobiDB-lite"/>
    </source>
</evidence>
<proteinExistence type="predicted"/>
<organism evidence="2">
    <name type="scientific">freshwater metagenome</name>
    <dbReference type="NCBI Taxonomy" id="449393"/>
    <lineage>
        <taxon>unclassified sequences</taxon>
        <taxon>metagenomes</taxon>
        <taxon>ecological metagenomes</taxon>
    </lineage>
</organism>
<gene>
    <name evidence="2" type="ORF">UFOPK3099_02925</name>
</gene>
<feature type="region of interest" description="Disordered" evidence="1">
    <location>
        <begin position="112"/>
        <end position="184"/>
    </location>
</feature>
<feature type="compositionally biased region" description="Basic and acidic residues" evidence="1">
    <location>
        <begin position="72"/>
        <end position="84"/>
    </location>
</feature>
<reference evidence="2" key="1">
    <citation type="submission" date="2020-05" db="EMBL/GenBank/DDBJ databases">
        <authorList>
            <person name="Chiriac C."/>
            <person name="Salcher M."/>
            <person name="Ghai R."/>
            <person name="Kavagutti S V."/>
        </authorList>
    </citation>
    <scope>NUCLEOTIDE SEQUENCE</scope>
</reference>
<feature type="compositionally biased region" description="Basic residues" evidence="1">
    <location>
        <begin position="121"/>
        <end position="135"/>
    </location>
</feature>
<protein>
    <submittedName>
        <fullName evidence="2">Unannotated protein</fullName>
    </submittedName>
</protein>
<dbReference type="AlphaFoldDB" id="A0A6J7ASD1"/>
<feature type="compositionally biased region" description="Basic residues" evidence="1">
    <location>
        <begin position="1"/>
        <end position="10"/>
    </location>
</feature>
<name>A0A6J7ASD1_9ZZZZ</name>
<evidence type="ECO:0000313" key="2">
    <source>
        <dbReference type="EMBL" id="CAB4835902.1"/>
    </source>
</evidence>